<dbReference type="EMBL" id="JARQWQ010000050">
    <property type="protein sequence ID" value="KAK2557295.1"/>
    <property type="molecule type" value="Genomic_DNA"/>
</dbReference>
<reference evidence="1" key="2">
    <citation type="journal article" date="2023" name="Science">
        <title>Genomic signatures of disease resistance in endangered staghorn corals.</title>
        <authorList>
            <person name="Vollmer S.V."/>
            <person name="Selwyn J.D."/>
            <person name="Despard B.A."/>
            <person name="Roesel C.L."/>
        </authorList>
    </citation>
    <scope>NUCLEOTIDE SEQUENCE</scope>
    <source>
        <strain evidence="1">K2</strain>
    </source>
</reference>
<accession>A0AAD9Q9P7</accession>
<comment type="caution">
    <text evidence="1">The sequence shown here is derived from an EMBL/GenBank/DDBJ whole genome shotgun (WGS) entry which is preliminary data.</text>
</comment>
<gene>
    <name evidence="1" type="ORF">P5673_020390</name>
</gene>
<evidence type="ECO:0000313" key="1">
    <source>
        <dbReference type="EMBL" id="KAK2557295.1"/>
    </source>
</evidence>
<sequence>MVDSELKRRRLKIIQVLLLVDDLEGKDRFLLIELYDLPASSNRASDLHGMTERKIEKHRKKKSRSVTDELEGELRWLDMMYQVGRKL</sequence>
<protein>
    <submittedName>
        <fullName evidence="1">Uncharacterized protein</fullName>
    </submittedName>
</protein>
<organism evidence="1 2">
    <name type="scientific">Acropora cervicornis</name>
    <name type="common">Staghorn coral</name>
    <dbReference type="NCBI Taxonomy" id="6130"/>
    <lineage>
        <taxon>Eukaryota</taxon>
        <taxon>Metazoa</taxon>
        <taxon>Cnidaria</taxon>
        <taxon>Anthozoa</taxon>
        <taxon>Hexacorallia</taxon>
        <taxon>Scleractinia</taxon>
        <taxon>Astrocoeniina</taxon>
        <taxon>Acroporidae</taxon>
        <taxon>Acropora</taxon>
    </lineage>
</organism>
<name>A0AAD9Q9P7_ACRCE</name>
<evidence type="ECO:0000313" key="2">
    <source>
        <dbReference type="Proteomes" id="UP001249851"/>
    </source>
</evidence>
<proteinExistence type="predicted"/>
<dbReference type="AlphaFoldDB" id="A0AAD9Q9P7"/>
<reference evidence="1" key="1">
    <citation type="journal article" date="2023" name="G3 (Bethesda)">
        <title>Whole genome assembly and annotation of the endangered Caribbean coral Acropora cervicornis.</title>
        <authorList>
            <person name="Selwyn J.D."/>
            <person name="Vollmer S.V."/>
        </authorList>
    </citation>
    <scope>NUCLEOTIDE SEQUENCE</scope>
    <source>
        <strain evidence="1">K2</strain>
    </source>
</reference>
<dbReference type="Proteomes" id="UP001249851">
    <property type="component" value="Unassembled WGS sequence"/>
</dbReference>
<keyword evidence="2" id="KW-1185">Reference proteome</keyword>